<evidence type="ECO:0000313" key="2">
    <source>
        <dbReference type="Proteomes" id="UP000031978"/>
    </source>
</evidence>
<gene>
    <name evidence="1" type="ORF">B4127_1236</name>
</gene>
<sequence>MFSLGFWSWLNEKETAFFAVSVIKPKPLETNYSLELF</sequence>
<evidence type="ECO:0000313" key="1">
    <source>
        <dbReference type="EMBL" id="KIL25760.1"/>
    </source>
</evidence>
<reference evidence="1 2" key="1">
    <citation type="submission" date="2014-12" db="EMBL/GenBank/DDBJ databases">
        <title>Draft Genome Sequences of Five Spore-Forming Food Isolates of Bacillus pumilus.</title>
        <authorList>
            <person name="de Jong A."/>
            <person name="van Heel A.J."/>
            <person name="Montalban-Lopez M."/>
            <person name="Krawczyk A.O."/>
            <person name="Berendsen E.M."/>
            <person name="Wells-Bennik M."/>
            <person name="Kuipers O.P."/>
        </authorList>
    </citation>
    <scope>NUCLEOTIDE SEQUENCE [LARGE SCALE GENOMIC DNA]</scope>
    <source>
        <strain evidence="1 2">B4127</strain>
    </source>
</reference>
<dbReference type="Proteomes" id="UP000031978">
    <property type="component" value="Unassembled WGS sequence"/>
</dbReference>
<dbReference type="AlphaFoldDB" id="A0AB34R2Q9"/>
<protein>
    <submittedName>
        <fullName evidence="1">Uncharacterized protein</fullName>
    </submittedName>
</protein>
<name>A0AB34R2Q9_BACPU</name>
<comment type="caution">
    <text evidence="1">The sequence shown here is derived from an EMBL/GenBank/DDBJ whole genome shotgun (WGS) entry which is preliminary data.</text>
</comment>
<dbReference type="EMBL" id="JXCL01000001">
    <property type="protein sequence ID" value="KIL25760.1"/>
    <property type="molecule type" value="Genomic_DNA"/>
</dbReference>
<proteinExistence type="predicted"/>
<accession>A0AB34R2Q9</accession>
<organism evidence="1 2">
    <name type="scientific">Bacillus pumilus</name>
    <name type="common">Bacillus mesentericus</name>
    <dbReference type="NCBI Taxonomy" id="1408"/>
    <lineage>
        <taxon>Bacteria</taxon>
        <taxon>Bacillati</taxon>
        <taxon>Bacillota</taxon>
        <taxon>Bacilli</taxon>
        <taxon>Bacillales</taxon>
        <taxon>Bacillaceae</taxon>
        <taxon>Bacillus</taxon>
    </lineage>
</organism>